<protein>
    <submittedName>
        <fullName evidence="1">Uncharacterized protein</fullName>
    </submittedName>
</protein>
<organism evidence="1 2">
    <name type="scientific">Humibacter ginsenosidimutans</name>
    <dbReference type="NCBI Taxonomy" id="2599293"/>
    <lineage>
        <taxon>Bacteria</taxon>
        <taxon>Bacillati</taxon>
        <taxon>Actinomycetota</taxon>
        <taxon>Actinomycetes</taxon>
        <taxon>Micrococcales</taxon>
        <taxon>Microbacteriaceae</taxon>
        <taxon>Humibacter</taxon>
    </lineage>
</organism>
<proteinExistence type="predicted"/>
<dbReference type="RefSeq" id="WP_146318815.1">
    <property type="nucleotide sequence ID" value="NZ_CP042305.1"/>
</dbReference>
<name>A0A5B8M270_9MICO</name>
<dbReference type="OrthoDB" id="4285727at2"/>
<reference evidence="1 2" key="1">
    <citation type="submission" date="2019-07" db="EMBL/GenBank/DDBJ databases">
        <title>Full genome sequence of Humibacter sp. WJ7-1.</title>
        <authorList>
            <person name="Im W.-T."/>
        </authorList>
    </citation>
    <scope>NUCLEOTIDE SEQUENCE [LARGE SCALE GENOMIC DNA]</scope>
    <source>
        <strain evidence="1 2">WJ7-1</strain>
    </source>
</reference>
<dbReference type="EMBL" id="CP042305">
    <property type="protein sequence ID" value="QDZ14171.1"/>
    <property type="molecule type" value="Genomic_DNA"/>
</dbReference>
<evidence type="ECO:0000313" key="1">
    <source>
        <dbReference type="EMBL" id="QDZ14171.1"/>
    </source>
</evidence>
<gene>
    <name evidence="1" type="ORF">FPZ11_04730</name>
</gene>
<sequence length="303" mass="33456">MTESEPAPDPVRVIGITVPTLFSGRVEEASALDNRVTETALTWQELGGEASFQEMSAVANRAEPGRVFTLFGRIASAGEQLGIAGTAYRDARAWVAQPSSDDRIGLPARALAEISGYYAISTGHGLVNVAARLLALETRSRAMLARSQPRSKGFPPFDERFDHWLAFNTSSVSSLEEAAEHHMEARQLAHLLRTLIDDERWAKLVDRRNVDFHRWRPQSVHGGVATSNPWTDHGDYQSLTVYDGETHQPDDHRALIAEVGAALEALEATMRAWNEIFPAAMHGVRTYVLAEAMSGIQLDRDRD</sequence>
<dbReference type="AlphaFoldDB" id="A0A5B8M270"/>
<keyword evidence="2" id="KW-1185">Reference proteome</keyword>
<evidence type="ECO:0000313" key="2">
    <source>
        <dbReference type="Proteomes" id="UP000320216"/>
    </source>
</evidence>
<dbReference type="KEGG" id="huw:FPZ11_04730"/>
<accession>A0A5B8M270</accession>
<dbReference type="Proteomes" id="UP000320216">
    <property type="component" value="Chromosome"/>
</dbReference>